<comment type="caution">
    <text evidence="1">The sequence shown here is derived from an EMBL/GenBank/DDBJ whole genome shotgun (WGS) entry which is preliminary data.</text>
</comment>
<proteinExistence type="predicted"/>
<reference evidence="1 2" key="1">
    <citation type="journal article" date="2024" name="Chem. Sci.">
        <title>Discovery of megapolipeptins by genome mining of a Burkholderiales bacteria collection.</title>
        <authorList>
            <person name="Paulo B.S."/>
            <person name="Recchia M.J.J."/>
            <person name="Lee S."/>
            <person name="Fergusson C.H."/>
            <person name="Romanowski S.B."/>
            <person name="Hernandez A."/>
            <person name="Krull N."/>
            <person name="Liu D.Y."/>
            <person name="Cavanagh H."/>
            <person name="Bos A."/>
            <person name="Gray C.A."/>
            <person name="Murphy B.T."/>
            <person name="Linington R.G."/>
            <person name="Eustaquio A.S."/>
        </authorList>
    </citation>
    <scope>NUCLEOTIDE SEQUENCE [LARGE SCALE GENOMIC DNA]</scope>
    <source>
        <strain evidence="1 2">RL18-126-BIB-B</strain>
    </source>
</reference>
<gene>
    <name evidence="1" type="ORF">PQR01_40255</name>
</gene>
<dbReference type="EMBL" id="JAQQDW010000226">
    <property type="protein sequence ID" value="MFM0109427.1"/>
    <property type="molecule type" value="Genomic_DNA"/>
</dbReference>
<evidence type="ECO:0000313" key="2">
    <source>
        <dbReference type="Proteomes" id="UP001629235"/>
    </source>
</evidence>
<dbReference type="Proteomes" id="UP001629235">
    <property type="component" value="Unassembled WGS sequence"/>
</dbReference>
<accession>A0ACC7NPL4</accession>
<name>A0ACC7NPL4_9BURK</name>
<sequence>MRTVHRFRVALGRHTEPFAKAEQNLIANVISLRSQDNTTLTAGSRKTAAERSQHPAGQLDRGSISGVGLILPIPTNSVHALDPKKRRIAPAFVLPTSEGHWLYGALVNNIGRPPGSTDVTRFGSGGSMKKTHR</sequence>
<protein>
    <submittedName>
        <fullName evidence="1">Uncharacterized protein</fullName>
    </submittedName>
</protein>
<organism evidence="1 2">
    <name type="scientific">Paraburkholderia rhynchosiae</name>
    <dbReference type="NCBI Taxonomy" id="487049"/>
    <lineage>
        <taxon>Bacteria</taxon>
        <taxon>Pseudomonadati</taxon>
        <taxon>Pseudomonadota</taxon>
        <taxon>Betaproteobacteria</taxon>
        <taxon>Burkholderiales</taxon>
        <taxon>Burkholderiaceae</taxon>
        <taxon>Paraburkholderia</taxon>
    </lineage>
</organism>
<evidence type="ECO:0000313" key="1">
    <source>
        <dbReference type="EMBL" id="MFM0109427.1"/>
    </source>
</evidence>
<keyword evidence="2" id="KW-1185">Reference proteome</keyword>